<dbReference type="Proteomes" id="UP000017081">
    <property type="component" value="Unassembled WGS sequence"/>
</dbReference>
<keyword evidence="2" id="KW-1185">Reference proteome</keyword>
<name>U7VGB2_9FUSO</name>
<reference evidence="1 2" key="1">
    <citation type="submission" date="2013-08" db="EMBL/GenBank/DDBJ databases">
        <authorList>
            <person name="Weinstock G."/>
            <person name="Sodergren E."/>
            <person name="Wylie T."/>
            <person name="Fulton L."/>
            <person name="Fulton R."/>
            <person name="Fronick C."/>
            <person name="O'Laughlin M."/>
            <person name="Godfrey J."/>
            <person name="Miner T."/>
            <person name="Herter B."/>
            <person name="Appelbaum E."/>
            <person name="Cordes M."/>
            <person name="Lek S."/>
            <person name="Wollam A."/>
            <person name="Pepin K.H."/>
            <person name="Palsikar V.B."/>
            <person name="Mitreva M."/>
            <person name="Wilson R.K."/>
        </authorList>
    </citation>
    <scope>NUCLEOTIDE SEQUENCE [LARGE SCALE GENOMIC DNA]</scope>
    <source>
        <strain evidence="1 2">ATCC BAA-474</strain>
    </source>
</reference>
<gene>
    <name evidence="1" type="ORF">HMPREF0202_00220</name>
</gene>
<proteinExistence type="predicted"/>
<sequence length="860" mass="99643">MDELKELKSLNMITDEEYQIFLNELEGVQERENFFNLKVNGAKVSDVYPVIVQDNKTYLPVVNLFNAIGFKDYAIQSEILKATLGTDVREIILKPSDPYVIVEQSDFFVESEKFKELLLRELYLDQENSSVSMRLSFETSAEIEAYLANVKDGLIDAENAGELMFTSERTLFDVGYMRFDFQGVLSKAGKDSEDRKMETDWTGNLEYQGPLLYGEFTAAYDVRNNELGNISLYYPDVYKNHSLKLENNGSGGAREWAASFRKERGYYIKGKNYVIQETVPIGSRVELLYLGFPIEVKDAVDGTVEFDNSEIQENRRYTLRVYQPDGRIYTIDIDTAANYFQQNRGETEYDISFREMDQYDRYSINANLYHGITQNLTLGLGYVHEPEDVGDNRIEYLEHVRGEVVYSNYIYRFPYTLVLGTERALNTSVVNDEGVSNKDRYSYDGTFQIDIKDFRFIVDRAHYGKYFDEKSDENYSITYNPTGIFQINYEWSKTKYNIDQDDDNDESVGLNISKGWKDFLLSLDYNKSLNQEDSYEVNMYYNGFKKYNVQLTNYWLEDGKDLETTLKLTNKNIFSIFDYSLEFGYSDSYKEKFTFRFTLDYDNWFRSEVNFDESGAQRYSAGINRVVDLKNIRKPLESMDSTRVKVVTFLDKNDNGVMDADEERVDYVAVKIGDQEIDTDENGEAMFFGVPNKIVYDMKPTIRKPSYTIGDTKIKILGQQVGTVTAHIPIKPMVTIVGEIQVDKSLNLKDKEKEGLFENILIKVLDEKGKLIEYLNPESDGTFEVSGLYARKYMLQVEYIGVDNKAKKIAENVVLGYYDDRENRFIIHLDRDRLTLKQIFLSEGGKYEKVISSNTSPSKL</sequence>
<dbReference type="eggNOG" id="COG3188">
    <property type="taxonomic scope" value="Bacteria"/>
</dbReference>
<evidence type="ECO:0000313" key="2">
    <source>
        <dbReference type="Proteomes" id="UP000017081"/>
    </source>
</evidence>
<organism evidence="1 2">
    <name type="scientific">Cetobacterium somerae ATCC BAA-474</name>
    <dbReference type="NCBI Taxonomy" id="1319815"/>
    <lineage>
        <taxon>Bacteria</taxon>
        <taxon>Fusobacteriati</taxon>
        <taxon>Fusobacteriota</taxon>
        <taxon>Fusobacteriia</taxon>
        <taxon>Fusobacteriales</taxon>
        <taxon>Fusobacteriaceae</taxon>
        <taxon>Cetobacterium</taxon>
    </lineage>
</organism>
<dbReference type="EMBL" id="AXZF01000010">
    <property type="protein sequence ID" value="ERT69858.1"/>
    <property type="molecule type" value="Genomic_DNA"/>
</dbReference>
<protein>
    <submittedName>
        <fullName evidence="1">Uncharacterized protein</fullName>
    </submittedName>
</protein>
<comment type="caution">
    <text evidence="1">The sequence shown here is derived from an EMBL/GenBank/DDBJ whole genome shotgun (WGS) entry which is preliminary data.</text>
</comment>
<dbReference type="AlphaFoldDB" id="U7VGB2"/>
<dbReference type="HOGENOM" id="CLU_325908_0_0_0"/>
<dbReference type="STRING" id="1319815.HMPREF0202_00220"/>
<evidence type="ECO:0000313" key="1">
    <source>
        <dbReference type="EMBL" id="ERT69858.1"/>
    </source>
</evidence>
<accession>U7VGB2</accession>